<proteinExistence type="predicted"/>
<reference evidence="2" key="1">
    <citation type="submission" date="2023-10" db="EMBL/GenBank/DDBJ databases">
        <authorList>
            <person name="Hackl T."/>
        </authorList>
    </citation>
    <scope>NUCLEOTIDE SEQUENCE</scope>
</reference>
<protein>
    <submittedName>
        <fullName evidence="2">Uu.00g123400.m01.CDS01</fullName>
    </submittedName>
</protein>
<dbReference type="Proteomes" id="UP001295740">
    <property type="component" value="Unassembled WGS sequence"/>
</dbReference>
<keyword evidence="3" id="KW-1185">Reference proteome</keyword>
<accession>A0AAI8VI22</accession>
<comment type="caution">
    <text evidence="2">The sequence shown here is derived from an EMBL/GenBank/DDBJ whole genome shotgun (WGS) entry which is preliminary data.</text>
</comment>
<sequence length="400" mass="44925">MHFAPLLLAVLCVVLPSAADHDKAAQLGFELESPSVILTNFDCNEEDTFPLKGHAIKDHAKDGWQLGVDTTPAQAGMLQLEYDLRVLLANSKLGDTLEQVLNDMSDIQDNKIFKVSESKCNPWTKAFGSDDSGRWSFDVQATGPMMLEGIQDVFASTVGSKGGEPLHPLVIKDPEWRGEFRSVTKDWFQAQYFQQLPNGVQWVTQDVLGFLSAVVSNAKAAQKLEGPAENQGPKVLVGIMPRTYWTTIYEQVKDKFPAKLWDIVNHLACYKLNDGGNQVELDHNYCDGTIKKPQIKGTLAKQGWVDSLAVENKQLLVKDWIESMEAGTKPDALTKFDEENFGGQIGGFKNRMEYVLDTAREVPIWEFRALGWYKQADLRKKLDSIEESFITLHRKYPEKP</sequence>
<keyword evidence="1" id="KW-0732">Signal</keyword>
<evidence type="ECO:0000313" key="3">
    <source>
        <dbReference type="Proteomes" id="UP001295740"/>
    </source>
</evidence>
<feature type="signal peptide" evidence="1">
    <location>
        <begin position="1"/>
        <end position="19"/>
    </location>
</feature>
<gene>
    <name evidence="2" type="ORF">KHLLAP_LOCUS5414</name>
</gene>
<name>A0AAI8VI22_9PEZI</name>
<dbReference type="AlphaFoldDB" id="A0AAI8VI22"/>
<organism evidence="2 3">
    <name type="scientific">Anthostomella pinea</name>
    <dbReference type="NCBI Taxonomy" id="933095"/>
    <lineage>
        <taxon>Eukaryota</taxon>
        <taxon>Fungi</taxon>
        <taxon>Dikarya</taxon>
        <taxon>Ascomycota</taxon>
        <taxon>Pezizomycotina</taxon>
        <taxon>Sordariomycetes</taxon>
        <taxon>Xylariomycetidae</taxon>
        <taxon>Xylariales</taxon>
        <taxon>Xylariaceae</taxon>
        <taxon>Anthostomella</taxon>
    </lineage>
</organism>
<evidence type="ECO:0000256" key="1">
    <source>
        <dbReference type="SAM" id="SignalP"/>
    </source>
</evidence>
<feature type="chain" id="PRO_5042464117" evidence="1">
    <location>
        <begin position="20"/>
        <end position="400"/>
    </location>
</feature>
<evidence type="ECO:0000313" key="2">
    <source>
        <dbReference type="EMBL" id="CAJ2504946.1"/>
    </source>
</evidence>
<dbReference type="EMBL" id="CAUWAG010000007">
    <property type="protein sequence ID" value="CAJ2504946.1"/>
    <property type="molecule type" value="Genomic_DNA"/>
</dbReference>